<evidence type="ECO:0000313" key="1">
    <source>
        <dbReference type="EMBL" id="RZF41338.1"/>
    </source>
</evidence>
<dbReference type="InParanoid" id="A0A482X784"/>
<comment type="caution">
    <text evidence="1">The sequence shown here is derived from an EMBL/GenBank/DDBJ whole genome shotgun (WGS) entry which is preliminary data.</text>
</comment>
<proteinExistence type="predicted"/>
<dbReference type="OrthoDB" id="6575217at2759"/>
<reference evidence="1 2" key="1">
    <citation type="journal article" date="2017" name="Gigascience">
        <title>Genome sequence of the small brown planthopper, Laodelphax striatellus.</title>
        <authorList>
            <person name="Zhu J."/>
            <person name="Jiang F."/>
            <person name="Wang X."/>
            <person name="Yang P."/>
            <person name="Bao Y."/>
            <person name="Zhao W."/>
            <person name="Wang W."/>
            <person name="Lu H."/>
            <person name="Wang Q."/>
            <person name="Cui N."/>
            <person name="Li J."/>
            <person name="Chen X."/>
            <person name="Luo L."/>
            <person name="Yu J."/>
            <person name="Kang L."/>
            <person name="Cui F."/>
        </authorList>
    </citation>
    <scope>NUCLEOTIDE SEQUENCE [LARGE SCALE GENOMIC DNA]</scope>
    <source>
        <strain evidence="1">Lst14</strain>
    </source>
</reference>
<organism evidence="1 2">
    <name type="scientific">Laodelphax striatellus</name>
    <name type="common">Small brown planthopper</name>
    <name type="synonym">Delphax striatella</name>
    <dbReference type="NCBI Taxonomy" id="195883"/>
    <lineage>
        <taxon>Eukaryota</taxon>
        <taxon>Metazoa</taxon>
        <taxon>Ecdysozoa</taxon>
        <taxon>Arthropoda</taxon>
        <taxon>Hexapoda</taxon>
        <taxon>Insecta</taxon>
        <taxon>Pterygota</taxon>
        <taxon>Neoptera</taxon>
        <taxon>Paraneoptera</taxon>
        <taxon>Hemiptera</taxon>
        <taxon>Auchenorrhyncha</taxon>
        <taxon>Fulgoroidea</taxon>
        <taxon>Delphacidae</taxon>
        <taxon>Criomorphinae</taxon>
        <taxon>Laodelphax</taxon>
    </lineage>
</organism>
<dbReference type="AlphaFoldDB" id="A0A482X784"/>
<gene>
    <name evidence="1" type="ORF">LSTR_LSTR000052</name>
</gene>
<keyword evidence="2" id="KW-1185">Reference proteome</keyword>
<name>A0A482X784_LAOST</name>
<dbReference type="Proteomes" id="UP000291343">
    <property type="component" value="Unassembled WGS sequence"/>
</dbReference>
<dbReference type="EMBL" id="QKKF02016774">
    <property type="protein sequence ID" value="RZF41338.1"/>
    <property type="molecule type" value="Genomic_DNA"/>
</dbReference>
<protein>
    <submittedName>
        <fullName evidence="1">Uncharacterized protein</fullName>
    </submittedName>
</protein>
<evidence type="ECO:0000313" key="2">
    <source>
        <dbReference type="Proteomes" id="UP000291343"/>
    </source>
</evidence>
<accession>A0A482X784</accession>
<sequence length="214" mass="24249">MKTPSIAVMPDNYFVRGRSSSQIDALIPISQRNSPTAVHLFPSLCFIVAVPQIVKVTITTTNKCTPCRQLPQECNTAGYGRTTRKQRRNAIPNLCTTRGQVSTNHLYVNRWVRPDPSKAPLITYPEYANQRDKSEESNKNQQTLDGVISDQCHCFKRNGLQDECQIPKCMLNPGCKALPEPRCPNMYEERLREAKRACEEGRYGSPSSMYCPDY</sequence>